<dbReference type="SUPFAM" id="SSF53756">
    <property type="entry name" value="UDP-Glycosyltransferase/glycogen phosphorylase"/>
    <property type="match status" value="1"/>
</dbReference>
<dbReference type="KEGG" id="aalg:AREALGSMS7_01415"/>
<accession>A0A221UU62</accession>
<evidence type="ECO:0000256" key="3">
    <source>
        <dbReference type="ARBA" id="ARBA00022679"/>
    </source>
</evidence>
<sequence length="355" mass="40641">MNDENIGSIASLNRAIVDGLANDFEFIPLNIIRKYGKSKLSKFNILNIFYFLKQYVFLIYQVLKHKPDVVHYSINSNWSLEKSLLFLNTAKIFGANKAIGHLHGGAFDVFMDNMNTFRKKVSLALFSNLDLVIVASSFWKDYLNRNGVNSRIEIVNNPIDLKYISRINNISNNNRNENFLFIGSLGKRKGVYDIIEVCRTNIGEFKIDLIGSEDKTNDLRKISSLIQENKLESKINLIISEKLSLIDKVRFFTENRVFLFPSHNENFPLVIIEAACAGIPIITTPVGAVPEFFTHLKNIYFIEPGNIEEIIGAIRFMQTNEVERDRLGKAARHTYETKLSDKIVMSQLKNVYNTL</sequence>
<keyword evidence="3 6" id="KW-0808">Transferase</keyword>
<proteinExistence type="inferred from homology"/>
<dbReference type="EMBL" id="CP022515">
    <property type="protein sequence ID" value="ASO04885.1"/>
    <property type="molecule type" value="Genomic_DNA"/>
</dbReference>
<dbReference type="PANTHER" id="PTHR12526">
    <property type="entry name" value="GLYCOSYLTRANSFERASE"/>
    <property type="match status" value="1"/>
</dbReference>
<feature type="domain" description="Glycosyltransferase subfamily 4-like N-terminal" evidence="5">
    <location>
        <begin position="50"/>
        <end position="162"/>
    </location>
</feature>
<dbReference type="Pfam" id="PF13439">
    <property type="entry name" value="Glyco_transf_4"/>
    <property type="match status" value="1"/>
</dbReference>
<feature type="domain" description="Glycosyl transferase family 1" evidence="4">
    <location>
        <begin position="173"/>
        <end position="333"/>
    </location>
</feature>
<comment type="similarity">
    <text evidence="1">Belongs to the glycosyltransferase group 1 family. Glycosyltransferase 4 subfamily.</text>
</comment>
<reference evidence="6 7" key="1">
    <citation type="submission" date="2017-07" db="EMBL/GenBank/DDBJ databases">
        <title>Genome Sequence of Arenibacter algicola Strain SMS7 Isolated from a culture of the Diatom Skeletonema marinoi.</title>
        <authorList>
            <person name="Topel M."/>
            <person name="Pinder M.I.M."/>
            <person name="Johansson O.N."/>
            <person name="Kourtchenko O."/>
            <person name="Godhe A."/>
            <person name="Clarke A.K."/>
        </authorList>
    </citation>
    <scope>NUCLEOTIDE SEQUENCE [LARGE SCALE GENOMIC DNA]</scope>
    <source>
        <strain evidence="6 7">SMS7</strain>
    </source>
</reference>
<dbReference type="CDD" id="cd03801">
    <property type="entry name" value="GT4_PimA-like"/>
    <property type="match status" value="1"/>
</dbReference>
<dbReference type="AlphaFoldDB" id="A0A221UU62"/>
<dbReference type="GO" id="GO:0016757">
    <property type="term" value="F:glycosyltransferase activity"/>
    <property type="evidence" value="ECO:0007669"/>
    <property type="project" value="UniProtKB-KW"/>
</dbReference>
<dbReference type="Pfam" id="PF00534">
    <property type="entry name" value="Glycos_transf_1"/>
    <property type="match status" value="1"/>
</dbReference>
<organism evidence="6 7">
    <name type="scientific">Arenibacter algicola</name>
    <dbReference type="NCBI Taxonomy" id="616991"/>
    <lineage>
        <taxon>Bacteria</taxon>
        <taxon>Pseudomonadati</taxon>
        <taxon>Bacteroidota</taxon>
        <taxon>Flavobacteriia</taxon>
        <taxon>Flavobacteriales</taxon>
        <taxon>Flavobacteriaceae</taxon>
        <taxon>Arenibacter</taxon>
    </lineage>
</organism>
<evidence type="ECO:0000256" key="2">
    <source>
        <dbReference type="ARBA" id="ARBA00022676"/>
    </source>
</evidence>
<dbReference type="PANTHER" id="PTHR12526:SF640">
    <property type="entry name" value="COLANIC ACID BIOSYNTHESIS GLYCOSYLTRANSFERASE WCAL-RELATED"/>
    <property type="match status" value="1"/>
</dbReference>
<dbReference type="Proteomes" id="UP000204551">
    <property type="component" value="Chromosome"/>
</dbReference>
<dbReference type="InterPro" id="IPR001296">
    <property type="entry name" value="Glyco_trans_1"/>
</dbReference>
<evidence type="ECO:0000313" key="7">
    <source>
        <dbReference type="Proteomes" id="UP000204551"/>
    </source>
</evidence>
<gene>
    <name evidence="6" type="ORF">AREALGSMS7_01415</name>
</gene>
<dbReference type="EC" id="2.4.1.-" evidence="6"/>
<dbReference type="Gene3D" id="3.40.50.2000">
    <property type="entry name" value="Glycogen Phosphorylase B"/>
    <property type="match status" value="2"/>
</dbReference>
<evidence type="ECO:0000259" key="5">
    <source>
        <dbReference type="Pfam" id="PF13439"/>
    </source>
</evidence>
<keyword evidence="2 6" id="KW-0328">Glycosyltransferase</keyword>
<name>A0A221UU62_9FLAO</name>
<evidence type="ECO:0000259" key="4">
    <source>
        <dbReference type="Pfam" id="PF00534"/>
    </source>
</evidence>
<dbReference type="InterPro" id="IPR028098">
    <property type="entry name" value="Glyco_trans_4-like_N"/>
</dbReference>
<protein>
    <submittedName>
        <fullName evidence="6">N-acetyl-alpha-D-glucosaminyl L-malate synthase</fullName>
        <ecNumber evidence="6">2.4.1.-</ecNumber>
    </submittedName>
</protein>
<evidence type="ECO:0000313" key="6">
    <source>
        <dbReference type="EMBL" id="ASO04885.1"/>
    </source>
</evidence>
<evidence type="ECO:0000256" key="1">
    <source>
        <dbReference type="ARBA" id="ARBA00009481"/>
    </source>
</evidence>